<protein>
    <submittedName>
        <fullName evidence="2">Uncharacterized protein</fullName>
    </submittedName>
</protein>
<gene>
    <name evidence="2" type="ORF">LOAG_15075</name>
</gene>
<name>A0A1S0TGJ6_LOALO</name>
<dbReference type="EMBL" id="JH713554">
    <property type="protein sequence ID" value="EFO13454.1"/>
    <property type="molecule type" value="Genomic_DNA"/>
</dbReference>
<organism evidence="2">
    <name type="scientific">Loa loa</name>
    <name type="common">Eye worm</name>
    <name type="synonym">Filaria loa</name>
    <dbReference type="NCBI Taxonomy" id="7209"/>
    <lineage>
        <taxon>Eukaryota</taxon>
        <taxon>Metazoa</taxon>
        <taxon>Ecdysozoa</taxon>
        <taxon>Nematoda</taxon>
        <taxon>Chromadorea</taxon>
        <taxon>Rhabditida</taxon>
        <taxon>Spirurina</taxon>
        <taxon>Spiruromorpha</taxon>
        <taxon>Filarioidea</taxon>
        <taxon>Onchocercidae</taxon>
        <taxon>Loa</taxon>
    </lineage>
</organism>
<evidence type="ECO:0000256" key="1">
    <source>
        <dbReference type="SAM" id="MobiDB-lite"/>
    </source>
</evidence>
<dbReference type="OrthoDB" id="10344874at2759"/>
<dbReference type="InParanoid" id="A0A1S0TGJ6"/>
<sequence>MIDEPMLISYAGRYKKNETRSRQSSGGSQTAISQATNKHKIDRPNPTTNRLTFYKLIKFD</sequence>
<dbReference type="GeneID" id="9952560"/>
<dbReference type="KEGG" id="loa:LOAG_15075"/>
<feature type="non-terminal residue" evidence="2">
    <location>
        <position position="60"/>
    </location>
</feature>
<dbReference type="AlphaFoldDB" id="A0A1S0TGJ6"/>
<evidence type="ECO:0000313" key="2">
    <source>
        <dbReference type="EMBL" id="EFO13454.1"/>
    </source>
</evidence>
<feature type="compositionally biased region" description="Polar residues" evidence="1">
    <location>
        <begin position="22"/>
        <end position="36"/>
    </location>
</feature>
<dbReference type="OMA" id="MLISYAG"/>
<accession>A0A1S0TGJ6</accession>
<feature type="region of interest" description="Disordered" evidence="1">
    <location>
        <begin position="13"/>
        <end position="47"/>
    </location>
</feature>
<dbReference type="RefSeq" id="XP_003150615.1">
    <property type="nucleotide sequence ID" value="XM_003150567.1"/>
</dbReference>
<dbReference type="CTD" id="9952560"/>
<proteinExistence type="predicted"/>
<reference evidence="2" key="1">
    <citation type="submission" date="2012-04" db="EMBL/GenBank/DDBJ databases">
        <title>The Genome Sequence of Loa loa.</title>
        <authorList>
            <consortium name="The Broad Institute Genome Sequencing Platform"/>
            <consortium name="Broad Institute Genome Sequencing Center for Infectious Disease"/>
            <person name="Nutman T.B."/>
            <person name="Fink D.L."/>
            <person name="Russ C."/>
            <person name="Young S."/>
            <person name="Zeng Q."/>
            <person name="Gargeya S."/>
            <person name="Alvarado L."/>
            <person name="Berlin A."/>
            <person name="Chapman S.B."/>
            <person name="Chen Z."/>
            <person name="Freedman E."/>
            <person name="Gellesch M."/>
            <person name="Goldberg J."/>
            <person name="Griggs A."/>
            <person name="Gujja S."/>
            <person name="Heilman E.R."/>
            <person name="Heiman D."/>
            <person name="Howarth C."/>
            <person name="Mehta T."/>
            <person name="Neiman D."/>
            <person name="Pearson M."/>
            <person name="Roberts A."/>
            <person name="Saif S."/>
            <person name="Shea T."/>
            <person name="Shenoy N."/>
            <person name="Sisk P."/>
            <person name="Stolte C."/>
            <person name="Sykes S."/>
            <person name="White J."/>
            <person name="Yandava C."/>
            <person name="Haas B."/>
            <person name="Henn M.R."/>
            <person name="Nusbaum C."/>
            <person name="Birren B."/>
        </authorList>
    </citation>
    <scope>NUCLEOTIDE SEQUENCE [LARGE SCALE GENOMIC DNA]</scope>
</reference>